<name>A0AAW1RAE6_9CHLO</name>
<feature type="region of interest" description="Disordered" evidence="1">
    <location>
        <begin position="235"/>
        <end position="261"/>
    </location>
</feature>
<comment type="caution">
    <text evidence="2">The sequence shown here is derived from an EMBL/GenBank/DDBJ whole genome shotgun (WGS) entry which is preliminary data.</text>
</comment>
<dbReference type="AlphaFoldDB" id="A0AAW1RAE6"/>
<keyword evidence="3" id="KW-1185">Reference proteome</keyword>
<sequence>MLLRSLGRAGSRLASMQYSSMRFTATGTAFTGDAGDFLSDNPSLLVEFFARNPAYAYKKAMNLPIKWSNVDWESLPGRAELFHGTGTSSLERTSGADPDERTLFIHDLAAWRSNPGGDEIALSLATIGIHAPPYTPHTVIEVVSSGYYKGGLQSGHNSSATVDIETKKALLPQFEVPLYWLVFDVERKIEVYELEKDPGGNPAKNSYNHVKTVDPSSGTVQLPPFERLRLDLVNLPEPRFDDPNDPYPSVEQRRDSHKKKK</sequence>
<evidence type="ECO:0000313" key="2">
    <source>
        <dbReference type="EMBL" id="KAK9830327.1"/>
    </source>
</evidence>
<organism evidence="2 3">
    <name type="scientific">[Myrmecia] bisecta</name>
    <dbReference type="NCBI Taxonomy" id="41462"/>
    <lineage>
        <taxon>Eukaryota</taxon>
        <taxon>Viridiplantae</taxon>
        <taxon>Chlorophyta</taxon>
        <taxon>core chlorophytes</taxon>
        <taxon>Trebouxiophyceae</taxon>
        <taxon>Trebouxiales</taxon>
        <taxon>Trebouxiaceae</taxon>
        <taxon>Myrmecia</taxon>
    </lineage>
</organism>
<dbReference type="Gene3D" id="3.90.1570.10">
    <property type="entry name" value="tt1808, chain A"/>
    <property type="match status" value="1"/>
</dbReference>
<dbReference type="EMBL" id="JALJOR010000001">
    <property type="protein sequence ID" value="KAK9830327.1"/>
    <property type="molecule type" value="Genomic_DNA"/>
</dbReference>
<dbReference type="InterPro" id="IPR012296">
    <property type="entry name" value="Nuclease_put_TT1808"/>
</dbReference>
<protein>
    <submittedName>
        <fullName evidence="2">Uncharacterized protein</fullName>
    </submittedName>
</protein>
<accession>A0AAW1RAE6</accession>
<dbReference type="Proteomes" id="UP001489004">
    <property type="component" value="Unassembled WGS sequence"/>
</dbReference>
<proteinExistence type="predicted"/>
<gene>
    <name evidence="2" type="ORF">WJX72_011032</name>
</gene>
<reference evidence="2 3" key="1">
    <citation type="journal article" date="2024" name="Nat. Commun.">
        <title>Phylogenomics reveals the evolutionary origins of lichenization in chlorophyte algae.</title>
        <authorList>
            <person name="Puginier C."/>
            <person name="Libourel C."/>
            <person name="Otte J."/>
            <person name="Skaloud P."/>
            <person name="Haon M."/>
            <person name="Grisel S."/>
            <person name="Petersen M."/>
            <person name="Berrin J.G."/>
            <person name="Delaux P.M."/>
            <person name="Dal Grande F."/>
            <person name="Keller J."/>
        </authorList>
    </citation>
    <scope>NUCLEOTIDE SEQUENCE [LARGE SCALE GENOMIC DNA]</scope>
    <source>
        <strain evidence="2 3">SAG 2043</strain>
    </source>
</reference>
<evidence type="ECO:0000313" key="3">
    <source>
        <dbReference type="Proteomes" id="UP001489004"/>
    </source>
</evidence>
<evidence type="ECO:0000256" key="1">
    <source>
        <dbReference type="SAM" id="MobiDB-lite"/>
    </source>
</evidence>